<dbReference type="Pfam" id="PF03466">
    <property type="entry name" value="LysR_substrate"/>
    <property type="match status" value="1"/>
</dbReference>
<evidence type="ECO:0000313" key="6">
    <source>
        <dbReference type="EMBL" id="ASR53038.1"/>
    </source>
</evidence>
<evidence type="ECO:0000256" key="2">
    <source>
        <dbReference type="ARBA" id="ARBA00023015"/>
    </source>
</evidence>
<reference evidence="6 7" key="1">
    <citation type="submission" date="2017-03" db="EMBL/GenBank/DDBJ databases">
        <title>Complete genome sequence of Blastomonas fulva degrading microcsystin LR.</title>
        <authorList>
            <person name="Lee H.-g."/>
            <person name="Jin L."/>
            <person name="oh H.-M."/>
        </authorList>
    </citation>
    <scope>NUCLEOTIDE SEQUENCE [LARGE SCALE GENOMIC DNA]</scope>
    <source>
        <strain evidence="6 7">T2</strain>
    </source>
</reference>
<dbReference type="PANTHER" id="PTHR30537">
    <property type="entry name" value="HTH-TYPE TRANSCRIPTIONAL REGULATOR"/>
    <property type="match status" value="1"/>
</dbReference>
<dbReference type="InterPro" id="IPR036388">
    <property type="entry name" value="WH-like_DNA-bd_sf"/>
</dbReference>
<evidence type="ECO:0000256" key="1">
    <source>
        <dbReference type="ARBA" id="ARBA00009437"/>
    </source>
</evidence>
<evidence type="ECO:0000256" key="3">
    <source>
        <dbReference type="ARBA" id="ARBA00023125"/>
    </source>
</evidence>
<dbReference type="Gene3D" id="3.40.190.290">
    <property type="match status" value="1"/>
</dbReference>
<evidence type="ECO:0000259" key="5">
    <source>
        <dbReference type="PROSITE" id="PS50931"/>
    </source>
</evidence>
<dbReference type="InterPro" id="IPR058163">
    <property type="entry name" value="LysR-type_TF_proteobact-type"/>
</dbReference>
<organism evidence="6 7">
    <name type="scientific">Blastomonas fulva</name>
    <dbReference type="NCBI Taxonomy" id="1550728"/>
    <lineage>
        <taxon>Bacteria</taxon>
        <taxon>Pseudomonadati</taxon>
        <taxon>Pseudomonadota</taxon>
        <taxon>Alphaproteobacteria</taxon>
        <taxon>Sphingomonadales</taxon>
        <taxon>Sphingomonadaceae</taxon>
        <taxon>Blastomonas</taxon>
    </lineage>
</organism>
<dbReference type="GeneID" id="303487398"/>
<keyword evidence="2" id="KW-0805">Transcription regulation</keyword>
<comment type="similarity">
    <text evidence="1">Belongs to the LysR transcriptional regulatory family.</text>
</comment>
<dbReference type="SUPFAM" id="SSF53850">
    <property type="entry name" value="Periplasmic binding protein-like II"/>
    <property type="match status" value="1"/>
</dbReference>
<keyword evidence="3" id="KW-0238">DNA-binding</keyword>
<dbReference type="RefSeq" id="WP_117353135.1">
    <property type="nucleotide sequence ID" value="NZ_CP020083.1"/>
</dbReference>
<protein>
    <submittedName>
        <fullName evidence="6">LysR family transcriptional regulator</fullName>
    </submittedName>
</protein>
<sequence length="301" mass="33132">MNWDDLRIFLMLARAGSVAEAARRLEIDPTTVARRLARLSGDLQSTLFEASGKGIALTEHGRKLLHYAEGAEQALVDARTELTGEQTVFAGTIRVSVAEGFAAWVISHNLAEFHRLHPAIRIELVATNGFLNPSKREADLAIMLSRPTAGPLKVRKLVDYQLGVYAGRDYIAAAGPIASVDDLRRHPLIGYIPDFIYADELRYLDEIGPGLEPVLTSSSINVQHSLIASGAGVGILPCFMGEQNVRLERVLADRVAIHRSFWLVVHRDMRKLARVDAFIGWLDDVARRIAPLTGEDASPVR</sequence>
<dbReference type="SUPFAM" id="SSF46785">
    <property type="entry name" value="Winged helix' DNA-binding domain"/>
    <property type="match status" value="1"/>
</dbReference>
<dbReference type="Gene3D" id="1.10.10.10">
    <property type="entry name" value="Winged helix-like DNA-binding domain superfamily/Winged helix DNA-binding domain"/>
    <property type="match status" value="1"/>
</dbReference>
<evidence type="ECO:0000313" key="7">
    <source>
        <dbReference type="Proteomes" id="UP000258016"/>
    </source>
</evidence>
<dbReference type="InterPro" id="IPR036390">
    <property type="entry name" value="WH_DNA-bd_sf"/>
</dbReference>
<dbReference type="PROSITE" id="PS50931">
    <property type="entry name" value="HTH_LYSR"/>
    <property type="match status" value="1"/>
</dbReference>
<gene>
    <name evidence="6" type="ORF">B5J99_17545</name>
</gene>
<keyword evidence="7" id="KW-1185">Reference proteome</keyword>
<dbReference type="EMBL" id="CP020083">
    <property type="protein sequence ID" value="ASR53038.1"/>
    <property type="molecule type" value="Genomic_DNA"/>
</dbReference>
<dbReference type="InterPro" id="IPR000847">
    <property type="entry name" value="LysR_HTH_N"/>
</dbReference>
<dbReference type="Proteomes" id="UP000258016">
    <property type="component" value="Chromosome"/>
</dbReference>
<dbReference type="InterPro" id="IPR005119">
    <property type="entry name" value="LysR_subst-bd"/>
</dbReference>
<evidence type="ECO:0000256" key="4">
    <source>
        <dbReference type="ARBA" id="ARBA00023163"/>
    </source>
</evidence>
<accession>A0ABM6MAJ0</accession>
<dbReference type="PANTHER" id="PTHR30537:SF3">
    <property type="entry name" value="TRANSCRIPTIONAL REGULATORY PROTEIN"/>
    <property type="match status" value="1"/>
</dbReference>
<keyword evidence="4" id="KW-0804">Transcription</keyword>
<name>A0ABM6MAJ0_9SPHN</name>
<proteinExistence type="inferred from homology"/>
<dbReference type="Pfam" id="PF00126">
    <property type="entry name" value="HTH_1"/>
    <property type="match status" value="1"/>
</dbReference>
<feature type="domain" description="HTH lysR-type" evidence="5">
    <location>
        <begin position="1"/>
        <end position="58"/>
    </location>
</feature>